<keyword evidence="2" id="KW-1185">Reference proteome</keyword>
<dbReference type="Proteomes" id="UP000837857">
    <property type="component" value="Chromosome 12"/>
</dbReference>
<evidence type="ECO:0000313" key="2">
    <source>
        <dbReference type="Proteomes" id="UP000837857"/>
    </source>
</evidence>
<sequence>MWVNADDVIVWNAHFSASTSAPSCEICDRQAVGLVSRGELVHGVFGDGLVHRTRERGSKVATEQQLVGASRVAAADGLPDKRPRAHDT</sequence>
<name>A0ABN8HS54_9NEOP</name>
<accession>A0ABN8HS54</accession>
<organism evidence="1 2">
    <name type="scientific">Iphiclides podalirius</name>
    <name type="common">scarce swallowtail</name>
    <dbReference type="NCBI Taxonomy" id="110791"/>
    <lineage>
        <taxon>Eukaryota</taxon>
        <taxon>Metazoa</taxon>
        <taxon>Ecdysozoa</taxon>
        <taxon>Arthropoda</taxon>
        <taxon>Hexapoda</taxon>
        <taxon>Insecta</taxon>
        <taxon>Pterygota</taxon>
        <taxon>Neoptera</taxon>
        <taxon>Endopterygota</taxon>
        <taxon>Lepidoptera</taxon>
        <taxon>Glossata</taxon>
        <taxon>Ditrysia</taxon>
        <taxon>Papilionoidea</taxon>
        <taxon>Papilionidae</taxon>
        <taxon>Papilioninae</taxon>
        <taxon>Iphiclides</taxon>
    </lineage>
</organism>
<feature type="non-terminal residue" evidence="1">
    <location>
        <position position="1"/>
    </location>
</feature>
<protein>
    <submittedName>
        <fullName evidence="1">Uncharacterized protein</fullName>
    </submittedName>
</protein>
<gene>
    <name evidence="1" type="ORF">IPOD504_LOCUS2507</name>
</gene>
<dbReference type="EMBL" id="OW152824">
    <property type="protein sequence ID" value="CAH2040351.1"/>
    <property type="molecule type" value="Genomic_DNA"/>
</dbReference>
<reference evidence="1" key="1">
    <citation type="submission" date="2022-03" db="EMBL/GenBank/DDBJ databases">
        <authorList>
            <person name="Martin H S."/>
        </authorList>
    </citation>
    <scope>NUCLEOTIDE SEQUENCE</scope>
</reference>
<evidence type="ECO:0000313" key="1">
    <source>
        <dbReference type="EMBL" id="CAH2040351.1"/>
    </source>
</evidence>
<proteinExistence type="predicted"/>